<dbReference type="Gene3D" id="1.25.40.60">
    <property type="match status" value="1"/>
</dbReference>
<evidence type="ECO:0000313" key="2">
    <source>
        <dbReference type="EMBL" id="CBJ29106.1"/>
    </source>
</evidence>
<dbReference type="SUPFAM" id="SSF56815">
    <property type="entry name" value="Sec1/munc18-like (SM) proteins"/>
    <property type="match status" value="1"/>
</dbReference>
<dbReference type="Gene3D" id="3.90.830.10">
    <property type="entry name" value="Syntaxin Binding Protein 1, Chain A, domain 2"/>
    <property type="match status" value="1"/>
</dbReference>
<dbReference type="OrthoDB" id="10266265at2759"/>
<dbReference type="Gene3D" id="3.40.50.2060">
    <property type="match status" value="1"/>
</dbReference>
<dbReference type="InterPro" id="IPR001619">
    <property type="entry name" value="Sec1-like"/>
</dbReference>
<organism evidence="2 3">
    <name type="scientific">Ectocarpus siliculosus</name>
    <name type="common">Brown alga</name>
    <name type="synonym">Conferva siliculosa</name>
    <dbReference type="NCBI Taxonomy" id="2880"/>
    <lineage>
        <taxon>Eukaryota</taxon>
        <taxon>Sar</taxon>
        <taxon>Stramenopiles</taxon>
        <taxon>Ochrophyta</taxon>
        <taxon>PX clade</taxon>
        <taxon>Phaeophyceae</taxon>
        <taxon>Ectocarpales</taxon>
        <taxon>Ectocarpaceae</taxon>
        <taxon>Ectocarpus</taxon>
    </lineage>
</organism>
<gene>
    <name evidence="2" type="ORF">Esi_0134_0072</name>
</gene>
<dbReference type="AlphaFoldDB" id="D7FJK3"/>
<evidence type="ECO:0000256" key="1">
    <source>
        <dbReference type="ARBA" id="ARBA00009884"/>
    </source>
</evidence>
<dbReference type="InParanoid" id="D7FJK3"/>
<reference evidence="2 3" key="1">
    <citation type="journal article" date="2010" name="Nature">
        <title>The Ectocarpus genome and the independent evolution of multicellularity in brown algae.</title>
        <authorList>
            <person name="Cock J.M."/>
            <person name="Sterck L."/>
            <person name="Rouze P."/>
            <person name="Scornet D."/>
            <person name="Allen A.E."/>
            <person name="Amoutzias G."/>
            <person name="Anthouard V."/>
            <person name="Artiguenave F."/>
            <person name="Aury J.M."/>
            <person name="Badger J.H."/>
            <person name="Beszteri B."/>
            <person name="Billiau K."/>
            <person name="Bonnet E."/>
            <person name="Bothwell J.H."/>
            <person name="Bowler C."/>
            <person name="Boyen C."/>
            <person name="Brownlee C."/>
            <person name="Carrano C.J."/>
            <person name="Charrier B."/>
            <person name="Cho G.Y."/>
            <person name="Coelho S.M."/>
            <person name="Collen J."/>
            <person name="Corre E."/>
            <person name="Da Silva C."/>
            <person name="Delage L."/>
            <person name="Delaroque N."/>
            <person name="Dittami S.M."/>
            <person name="Doulbeau S."/>
            <person name="Elias M."/>
            <person name="Farnham G."/>
            <person name="Gachon C.M."/>
            <person name="Gschloessl B."/>
            <person name="Heesch S."/>
            <person name="Jabbari K."/>
            <person name="Jubin C."/>
            <person name="Kawai H."/>
            <person name="Kimura K."/>
            <person name="Kloareg B."/>
            <person name="Kupper F.C."/>
            <person name="Lang D."/>
            <person name="Le Bail A."/>
            <person name="Leblanc C."/>
            <person name="Lerouge P."/>
            <person name="Lohr M."/>
            <person name="Lopez P.J."/>
            <person name="Martens C."/>
            <person name="Maumus F."/>
            <person name="Michel G."/>
            <person name="Miranda-Saavedra D."/>
            <person name="Morales J."/>
            <person name="Moreau H."/>
            <person name="Motomura T."/>
            <person name="Nagasato C."/>
            <person name="Napoli C.A."/>
            <person name="Nelson D.R."/>
            <person name="Nyvall-Collen P."/>
            <person name="Peters A.F."/>
            <person name="Pommier C."/>
            <person name="Potin P."/>
            <person name="Poulain J."/>
            <person name="Quesneville H."/>
            <person name="Read B."/>
            <person name="Rensing S.A."/>
            <person name="Ritter A."/>
            <person name="Rousvoal S."/>
            <person name="Samanta M."/>
            <person name="Samson G."/>
            <person name="Schroeder D.C."/>
            <person name="Segurens B."/>
            <person name="Strittmatter M."/>
            <person name="Tonon T."/>
            <person name="Tregear J.W."/>
            <person name="Valentin K."/>
            <person name="von Dassow P."/>
            <person name="Yamagishi T."/>
            <person name="Van de Peer Y."/>
            <person name="Wincker P."/>
        </authorList>
    </citation>
    <scope>NUCLEOTIDE SEQUENCE [LARGE SCALE GENOMIC DNA]</scope>
    <source>
        <strain evidence="3">Ec32 / CCAP1310/4</strain>
    </source>
</reference>
<dbReference type="InterPro" id="IPR027482">
    <property type="entry name" value="Sec1-like_dom2"/>
</dbReference>
<dbReference type="InterPro" id="IPR043154">
    <property type="entry name" value="Sec-1-like_dom1"/>
</dbReference>
<dbReference type="InterPro" id="IPR043127">
    <property type="entry name" value="Sec-1-like_dom3a"/>
</dbReference>
<dbReference type="STRING" id="2880.D7FJK3"/>
<dbReference type="Proteomes" id="UP000002630">
    <property type="component" value="Unassembled WGS sequence"/>
</dbReference>
<dbReference type="eggNOG" id="KOG1299">
    <property type="taxonomic scope" value="Eukaryota"/>
</dbReference>
<dbReference type="FunCoup" id="D7FJK3">
    <property type="interactions" value="359"/>
</dbReference>
<comment type="similarity">
    <text evidence="1">Belongs to the STXBP/unc-18/SEC1 family.</text>
</comment>
<dbReference type="Gene3D" id="3.40.50.1910">
    <property type="match status" value="1"/>
</dbReference>
<protein>
    <submittedName>
        <fullName evidence="2">Uncharacterized protein</fullName>
    </submittedName>
</protein>
<dbReference type="InterPro" id="IPR036045">
    <property type="entry name" value="Sec1-like_sf"/>
</dbReference>
<dbReference type="PANTHER" id="PTHR11679">
    <property type="entry name" value="VESICLE PROTEIN SORTING-ASSOCIATED"/>
    <property type="match status" value="1"/>
</dbReference>
<dbReference type="GO" id="GO:0016192">
    <property type="term" value="P:vesicle-mediated transport"/>
    <property type="evidence" value="ECO:0007669"/>
    <property type="project" value="InterPro"/>
</dbReference>
<sequence length="566" mass="63095">MAMNVTSAVRFYVDKIVSDPKISGMKVLLLDAVTTQVVAMVYSQSQILEKEVYLVERMDADHEPMQHLKAVYFIRPTKENIQTLCAEISKPRFLEYHVFFCSICPNELLQQLAAADEHEVVRQVHEYYAEFCAVNEDFFSANCPDTLQLALPRPPAAAKKLLSRNRDAVLSVLLALKKKPSTIRYAGSSSTARELAMDISAQIQADQIFDFRRQQGPVLLILDRRDDPVTPLLSQWTYQAMVHELLGLNDNRVVLKGAPGVRKDLEEVVLSCTQDDFFAKNRFSNFGDLGVAVKNLMDEYQKATRLNENINSIEDMQAFLERYPAFRSQSLNVSKHVAVLSELARLVDVYHLLDVSQFEQELACADDHVLHYRELMEKLTSSRIKAPDKLRLAMLYALRYEDMGNLRAVKSRLLDSGLTPEKVDLLDALLQYSGNAARGPGLFGQDNLMSKLGKQITTTLQGVENVYAQHVPLMMTAVEAALKGKLKDSVYPAVGPSGGKSQEVIVFMVGGVTYEEACKVAELNASLPSGNVVLGGSFVHNSTSFLEELNLSFGPASQERGLGAFR</sequence>
<evidence type="ECO:0000313" key="3">
    <source>
        <dbReference type="Proteomes" id="UP000002630"/>
    </source>
</evidence>
<dbReference type="EMBL" id="FN649760">
    <property type="protein sequence ID" value="CBJ29106.1"/>
    <property type="molecule type" value="Genomic_DNA"/>
</dbReference>
<name>D7FJK3_ECTSI</name>
<keyword evidence="3" id="KW-1185">Reference proteome</keyword>
<dbReference type="Pfam" id="PF00995">
    <property type="entry name" value="Sec1"/>
    <property type="match status" value="1"/>
</dbReference>
<proteinExistence type="inferred from homology"/>
<dbReference type="PIRSF" id="PIRSF005715">
    <property type="entry name" value="VPS45_Sec1"/>
    <property type="match status" value="1"/>
</dbReference>
<accession>D7FJK3</accession>